<dbReference type="InterPro" id="IPR003660">
    <property type="entry name" value="HAMP_dom"/>
</dbReference>
<keyword evidence="2" id="KW-1003">Cell membrane</keyword>
<dbReference type="PROSITE" id="PS51832">
    <property type="entry name" value="HD_GYP"/>
    <property type="match status" value="1"/>
</dbReference>
<feature type="transmembrane region" description="Helical" evidence="4">
    <location>
        <begin position="142"/>
        <end position="165"/>
    </location>
</feature>
<feature type="transmembrane region" description="Helical" evidence="4">
    <location>
        <begin position="54"/>
        <end position="75"/>
    </location>
</feature>
<name>W7Z567_9BACL</name>
<dbReference type="GO" id="GO:0005886">
    <property type="term" value="C:plasma membrane"/>
    <property type="evidence" value="ECO:0007669"/>
    <property type="project" value="UniProtKB-SubCell"/>
</dbReference>
<dbReference type="SMART" id="SM00304">
    <property type="entry name" value="HAMP"/>
    <property type="match status" value="1"/>
</dbReference>
<protein>
    <submittedName>
        <fullName evidence="8">HAMP domain/GAF domain/HD domain protein</fullName>
    </submittedName>
</protein>
<dbReference type="InterPro" id="IPR006674">
    <property type="entry name" value="HD_domain"/>
</dbReference>
<dbReference type="AlphaFoldDB" id="W7Z567"/>
<dbReference type="Gene3D" id="1.10.3210.10">
    <property type="entry name" value="Hypothetical protein af1432"/>
    <property type="match status" value="1"/>
</dbReference>
<feature type="domain" description="HD" evidence="6">
    <location>
        <begin position="336"/>
        <end position="461"/>
    </location>
</feature>
<dbReference type="GO" id="GO:0007165">
    <property type="term" value="P:signal transduction"/>
    <property type="evidence" value="ECO:0007669"/>
    <property type="project" value="InterPro"/>
</dbReference>
<dbReference type="InterPro" id="IPR052020">
    <property type="entry name" value="Cyclic_di-GMP/3'3'-cGAMP_PDE"/>
</dbReference>
<evidence type="ECO:0000259" key="5">
    <source>
        <dbReference type="PROSITE" id="PS50885"/>
    </source>
</evidence>
<dbReference type="CDD" id="cd00077">
    <property type="entry name" value="HDc"/>
    <property type="match status" value="1"/>
</dbReference>
<dbReference type="PANTHER" id="PTHR45228">
    <property type="entry name" value="CYCLIC DI-GMP PHOSPHODIESTERASE TM_0186-RELATED"/>
    <property type="match status" value="1"/>
</dbReference>
<evidence type="ECO:0000313" key="8">
    <source>
        <dbReference type="EMBL" id="GAF09469.1"/>
    </source>
</evidence>
<feature type="domain" description="HD-GYP" evidence="7">
    <location>
        <begin position="314"/>
        <end position="506"/>
    </location>
</feature>
<dbReference type="PROSITE" id="PS51831">
    <property type="entry name" value="HD"/>
    <property type="match status" value="1"/>
</dbReference>
<feature type="transmembrane region" description="Helical" evidence="4">
    <location>
        <begin position="108"/>
        <end position="130"/>
    </location>
</feature>
<dbReference type="SUPFAM" id="SSF109604">
    <property type="entry name" value="HD-domain/PDEase-like"/>
    <property type="match status" value="1"/>
</dbReference>
<evidence type="ECO:0000256" key="1">
    <source>
        <dbReference type="ARBA" id="ARBA00004236"/>
    </source>
</evidence>
<keyword evidence="4" id="KW-0812">Transmembrane</keyword>
<dbReference type="PANTHER" id="PTHR45228:SF4">
    <property type="entry name" value="LIPOPROTEIN"/>
    <property type="match status" value="1"/>
</dbReference>
<dbReference type="eggNOG" id="COG3437">
    <property type="taxonomic scope" value="Bacteria"/>
</dbReference>
<evidence type="ECO:0000256" key="4">
    <source>
        <dbReference type="SAM" id="Phobius"/>
    </source>
</evidence>
<evidence type="ECO:0000256" key="2">
    <source>
        <dbReference type="ARBA" id="ARBA00022475"/>
    </source>
</evidence>
<feature type="domain" description="HAMP" evidence="5">
    <location>
        <begin position="261"/>
        <end position="312"/>
    </location>
</feature>
<sequence length="506" mass="57155">MDSEQQRRRKALYQLFLKKLLRNYIVGSMFAVLVVGSAIVLTTLEVPGPEYKRMMYILLVSLAVMLVTELIVFFVHIKPIRKGLLEPEGGFDVLEKAYLQTHKLPMLAIYRILGPHLLGLMVPAVGMTLWMLHVGLLTFPPFYLTIAVLGAILVASMHAMIDFFLTTLTIRPLIQEFKKQTEERYRVELDLDGHVFMSIRPKFLVSAMLIGSSPLLLFSLAAQLRLRSLDHDIIQNYWSWAGLILVIDLSFAYAGARLITQNVEEPIGKLYDAMNEIREGRLVLIQNEYSDEFSKLVAGFNMMVRALQNREVQSLTMLESYFVTLATALDARDAYTAGHSTRVAEYSELIGRLSGMADEQINVIRKSALLHDIGKIGIRDTVLLKDGRLTDEEFDQIKAHPALGENILMQIEPKDAMAPLLPGVRSHHERYDGKGYPDGLAGEDIPLLGRIIAVADAYDAMTSDRPYRRGMDCTKALSILEEGRGKQWDPMFAKVFVDHMRKRLAN</sequence>
<dbReference type="STRING" id="1236976.JCM16418_3610"/>
<dbReference type="Gene3D" id="6.10.340.10">
    <property type="match status" value="1"/>
</dbReference>
<evidence type="ECO:0000313" key="9">
    <source>
        <dbReference type="Proteomes" id="UP000019364"/>
    </source>
</evidence>
<accession>W7Z567</accession>
<dbReference type="EMBL" id="BAVZ01000012">
    <property type="protein sequence ID" value="GAF09469.1"/>
    <property type="molecule type" value="Genomic_DNA"/>
</dbReference>
<dbReference type="InterPro" id="IPR003607">
    <property type="entry name" value="HD/PDEase_dom"/>
</dbReference>
<reference evidence="8 9" key="1">
    <citation type="journal article" date="2014" name="Genome Announc.">
        <title>Draft Genome Sequence of Paenibacillus pini JCM 16418T, Isolated from the Rhizosphere of Pine Tree.</title>
        <authorList>
            <person name="Yuki M."/>
            <person name="Oshima K."/>
            <person name="Suda W."/>
            <person name="Oshida Y."/>
            <person name="Kitamura K."/>
            <person name="Iida Y."/>
            <person name="Hattori M."/>
            <person name="Ohkuma M."/>
        </authorList>
    </citation>
    <scope>NUCLEOTIDE SEQUENCE [LARGE SCALE GENOMIC DNA]</scope>
    <source>
        <strain evidence="8 9">JCM 16418</strain>
    </source>
</reference>
<feature type="transmembrane region" description="Helical" evidence="4">
    <location>
        <begin position="21"/>
        <end position="42"/>
    </location>
</feature>
<dbReference type="RefSeq" id="WP_036651013.1">
    <property type="nucleotide sequence ID" value="NZ_BAVZ01000012.1"/>
</dbReference>
<evidence type="ECO:0000256" key="3">
    <source>
        <dbReference type="ARBA" id="ARBA00023136"/>
    </source>
</evidence>
<dbReference type="OrthoDB" id="9759601at2"/>
<evidence type="ECO:0000259" key="7">
    <source>
        <dbReference type="PROSITE" id="PS51832"/>
    </source>
</evidence>
<dbReference type="Proteomes" id="UP000019364">
    <property type="component" value="Unassembled WGS sequence"/>
</dbReference>
<keyword evidence="9" id="KW-1185">Reference proteome</keyword>
<comment type="subcellular location">
    <subcellularLocation>
        <location evidence="1">Cell membrane</location>
    </subcellularLocation>
</comment>
<evidence type="ECO:0000259" key="6">
    <source>
        <dbReference type="PROSITE" id="PS51831"/>
    </source>
</evidence>
<gene>
    <name evidence="8" type="ORF">JCM16418_3610</name>
</gene>
<organism evidence="8 9">
    <name type="scientific">Paenibacillus pini JCM 16418</name>
    <dbReference type="NCBI Taxonomy" id="1236976"/>
    <lineage>
        <taxon>Bacteria</taxon>
        <taxon>Bacillati</taxon>
        <taxon>Bacillota</taxon>
        <taxon>Bacilli</taxon>
        <taxon>Bacillales</taxon>
        <taxon>Paenibacillaceae</taxon>
        <taxon>Paenibacillus</taxon>
    </lineage>
</organism>
<dbReference type="SMART" id="SM00471">
    <property type="entry name" value="HDc"/>
    <property type="match status" value="1"/>
</dbReference>
<dbReference type="CDD" id="cd06225">
    <property type="entry name" value="HAMP"/>
    <property type="match status" value="1"/>
</dbReference>
<feature type="transmembrane region" description="Helical" evidence="4">
    <location>
        <begin position="203"/>
        <end position="225"/>
    </location>
</feature>
<keyword evidence="4" id="KW-1133">Transmembrane helix</keyword>
<keyword evidence="3 4" id="KW-0472">Membrane</keyword>
<dbReference type="PROSITE" id="PS50885">
    <property type="entry name" value="HAMP"/>
    <property type="match status" value="1"/>
</dbReference>
<dbReference type="Pfam" id="PF13487">
    <property type="entry name" value="HD_5"/>
    <property type="match status" value="1"/>
</dbReference>
<dbReference type="InterPro" id="IPR037522">
    <property type="entry name" value="HD_GYP_dom"/>
</dbReference>
<proteinExistence type="predicted"/>
<comment type="caution">
    <text evidence="8">The sequence shown here is derived from an EMBL/GenBank/DDBJ whole genome shotgun (WGS) entry which is preliminary data.</text>
</comment>
<feature type="transmembrane region" description="Helical" evidence="4">
    <location>
        <begin position="237"/>
        <end position="256"/>
    </location>
</feature>